<organism evidence="1 2">
    <name type="scientific">Dentiscutata heterogama</name>
    <dbReference type="NCBI Taxonomy" id="1316150"/>
    <lineage>
        <taxon>Eukaryota</taxon>
        <taxon>Fungi</taxon>
        <taxon>Fungi incertae sedis</taxon>
        <taxon>Mucoromycota</taxon>
        <taxon>Glomeromycotina</taxon>
        <taxon>Glomeromycetes</taxon>
        <taxon>Diversisporales</taxon>
        <taxon>Gigasporaceae</taxon>
        <taxon>Dentiscutata</taxon>
    </lineage>
</organism>
<gene>
    <name evidence="1" type="ORF">DHETER_LOCUS12177</name>
</gene>
<evidence type="ECO:0000313" key="1">
    <source>
        <dbReference type="EMBL" id="CAG8709403.1"/>
    </source>
</evidence>
<evidence type="ECO:0000313" key="2">
    <source>
        <dbReference type="Proteomes" id="UP000789702"/>
    </source>
</evidence>
<comment type="caution">
    <text evidence="1">The sequence shown here is derived from an EMBL/GenBank/DDBJ whole genome shotgun (WGS) entry which is preliminary data.</text>
</comment>
<proteinExistence type="predicted"/>
<reference evidence="1" key="1">
    <citation type="submission" date="2021-06" db="EMBL/GenBank/DDBJ databases">
        <authorList>
            <person name="Kallberg Y."/>
            <person name="Tangrot J."/>
            <person name="Rosling A."/>
        </authorList>
    </citation>
    <scope>NUCLEOTIDE SEQUENCE</scope>
    <source>
        <strain evidence="1">IL203A</strain>
    </source>
</reference>
<sequence length="42" mass="4614">EILNMPMGFNDPSGGSSVPTFTNLINAEDKDHDPVDYSFGRQ</sequence>
<feature type="non-terminal residue" evidence="1">
    <location>
        <position position="1"/>
    </location>
</feature>
<dbReference type="EMBL" id="CAJVPU010029038">
    <property type="protein sequence ID" value="CAG8709403.1"/>
    <property type="molecule type" value="Genomic_DNA"/>
</dbReference>
<name>A0ACA9PHR8_9GLOM</name>
<keyword evidence="2" id="KW-1185">Reference proteome</keyword>
<accession>A0ACA9PHR8</accession>
<protein>
    <submittedName>
        <fullName evidence="1">10617_t:CDS:1</fullName>
    </submittedName>
</protein>
<dbReference type="Proteomes" id="UP000789702">
    <property type="component" value="Unassembled WGS sequence"/>
</dbReference>